<evidence type="ECO:0000256" key="2">
    <source>
        <dbReference type="ARBA" id="ARBA00022679"/>
    </source>
</evidence>
<dbReference type="Proteomes" id="UP000004528">
    <property type="component" value="Unassembled WGS sequence"/>
</dbReference>
<reference evidence="6 7" key="1">
    <citation type="submission" date="2009-04" db="EMBL/GenBank/DDBJ databases">
        <authorList>
            <person name="Qin X."/>
            <person name="Bachman B."/>
            <person name="Battles P."/>
            <person name="Bell A."/>
            <person name="Bess C."/>
            <person name="Bickham C."/>
            <person name="Chaboub L."/>
            <person name="Chen D."/>
            <person name="Coyle M."/>
            <person name="Deiros D.R."/>
            <person name="Dinh H."/>
            <person name="Forbes L."/>
            <person name="Fowler G."/>
            <person name="Francisco L."/>
            <person name="Fu Q."/>
            <person name="Gubbala S."/>
            <person name="Hale W."/>
            <person name="Han Y."/>
            <person name="Hemphill L."/>
            <person name="Highlander S.K."/>
            <person name="Hirani K."/>
            <person name="Hogues M."/>
            <person name="Jackson L."/>
            <person name="Jakkamsetti A."/>
            <person name="Javaid M."/>
            <person name="Jiang H."/>
            <person name="Korchina V."/>
            <person name="Kovar C."/>
            <person name="Lara F."/>
            <person name="Lee S."/>
            <person name="Mata R."/>
            <person name="Mathew T."/>
            <person name="Moen C."/>
            <person name="Morales K."/>
            <person name="Munidasa M."/>
            <person name="Nazareth L."/>
            <person name="Ngo R."/>
            <person name="Nguyen L."/>
            <person name="Okwuonu G."/>
            <person name="Ongeri F."/>
            <person name="Patil S."/>
            <person name="Petrosino J."/>
            <person name="Pham C."/>
            <person name="Pham P."/>
            <person name="Pu L.-L."/>
            <person name="Puazo M."/>
            <person name="Raj R."/>
            <person name="Reid J."/>
            <person name="Rouhana J."/>
            <person name="Saada N."/>
            <person name="Shang Y."/>
            <person name="Simmons D."/>
            <person name="Thornton R."/>
            <person name="Warren J."/>
            <person name="Weissenberger G."/>
            <person name="Zhang J."/>
            <person name="Zhang L."/>
            <person name="Zhou C."/>
            <person name="Zhu D."/>
            <person name="Muzny D."/>
            <person name="Worley K."/>
            <person name="Gibbs R."/>
        </authorList>
    </citation>
    <scope>NUCLEOTIDE SEQUENCE [LARGE SCALE GENOMIC DNA]</scope>
    <source>
        <strain evidence="6 7">ATCC 33313</strain>
    </source>
</reference>
<dbReference type="STRING" id="585506.HMPREF0877_0718"/>
<dbReference type="AlphaFoldDB" id="C5R9S3"/>
<dbReference type="EC" id="2.3.1.31" evidence="4"/>
<feature type="binding site" evidence="4">
    <location>
        <position position="149"/>
    </location>
    <ligand>
        <name>substrate</name>
    </ligand>
</feature>
<comment type="similarity">
    <text evidence="4">Belongs to the MetA family.</text>
</comment>
<dbReference type="EMBL" id="ACKU01000008">
    <property type="protein sequence ID" value="EER75173.1"/>
    <property type="molecule type" value="Genomic_DNA"/>
</dbReference>
<feature type="site" description="Important for acyl-CoA specificity" evidence="4">
    <location>
        <position position="97"/>
    </location>
</feature>
<evidence type="ECO:0000256" key="1">
    <source>
        <dbReference type="ARBA" id="ARBA00022605"/>
    </source>
</evidence>
<dbReference type="HAMAP" id="MF_00295">
    <property type="entry name" value="MetA_acyltransf"/>
    <property type="match status" value="1"/>
</dbReference>
<dbReference type="HOGENOM" id="CLU_057851_0_1_9"/>
<feature type="binding site" evidence="4">
    <location>
        <position position="180"/>
    </location>
    <ligand>
        <name>substrate</name>
    </ligand>
</feature>
<feature type="site" description="Important for substrate specificity" evidence="4">
    <location>
        <position position="180"/>
    </location>
</feature>
<dbReference type="GO" id="GO:0008899">
    <property type="term" value="F:homoserine O-succinyltransferase activity"/>
    <property type="evidence" value="ECO:0007669"/>
    <property type="project" value="UniProtKB-UniRule"/>
</dbReference>
<dbReference type="GO" id="GO:0009086">
    <property type="term" value="P:methionine biosynthetic process"/>
    <property type="evidence" value="ECO:0007669"/>
    <property type="project" value="UniProtKB-UniRule"/>
</dbReference>
<dbReference type="RefSeq" id="WP_002828264.1">
    <property type="nucleotide sequence ID" value="NZ_GG697129.1"/>
</dbReference>
<dbReference type="GO" id="GO:0004414">
    <property type="term" value="F:homoserine O-acetyltransferase activity"/>
    <property type="evidence" value="ECO:0007669"/>
    <property type="project" value="UniProtKB-EC"/>
</dbReference>
<comment type="function">
    <text evidence="4">Transfers an acetyl group from acetyl-CoA to L-homoserine, forming acetyl-L-homoserine.</text>
</comment>
<evidence type="ECO:0000256" key="3">
    <source>
        <dbReference type="ARBA" id="ARBA00023315"/>
    </source>
</evidence>
<dbReference type="eggNOG" id="COG1897">
    <property type="taxonomic scope" value="Bacteria"/>
</dbReference>
<sequence>MTVYLRNGLSKKAHDEVPIQTLEIGIINLMPNRQETEEQFISLLSQSEQNVALSFFYPETHQFRYSSAAVVKSHYETLSNGLKQRMDGWIVTGAPVEKLPFEMVDYWHELQAVFTSFSEQKVPVIYECWAAQAALYQQYGFQKALRARKLSGVFAADTILSKSHLIYGFGAGGLFRMPQSRHTDLVLPQSGLPSELEVIASAPEVGPMVLADSLTNAVFVTGHPEYTQYTLDREYQRDYQRGLVVDPPHNYYLNDSKEQVNYSWLTTSRQFYRNWVGQVMQKKVVKNL</sequence>
<feature type="binding site" evidence="4">
    <location>
        <position position="237"/>
    </location>
    <ligand>
        <name>substrate</name>
    </ligand>
</feature>
<evidence type="ECO:0000313" key="6">
    <source>
        <dbReference type="EMBL" id="EER75173.1"/>
    </source>
</evidence>
<organism evidence="6 7">
    <name type="scientific">Weissella paramesenteroides ATCC 33313</name>
    <dbReference type="NCBI Taxonomy" id="585506"/>
    <lineage>
        <taxon>Bacteria</taxon>
        <taxon>Bacillati</taxon>
        <taxon>Bacillota</taxon>
        <taxon>Bacilli</taxon>
        <taxon>Lactobacillales</taxon>
        <taxon>Lactobacillaceae</taxon>
        <taxon>Weissella</taxon>
    </lineage>
</organism>
<protein>
    <recommendedName>
        <fullName evidence="4">Homoserine O-acetyltransferase</fullName>
        <shortName evidence="4">HAT</shortName>
        <ecNumber evidence="4">2.3.1.31</ecNumber>
    </recommendedName>
    <alternativeName>
        <fullName evidence="4">Homoserine transacetylase</fullName>
        <shortName evidence="4">HTA</shortName>
    </alternativeName>
</protein>
<dbReference type="InterPro" id="IPR029062">
    <property type="entry name" value="Class_I_gatase-like"/>
</dbReference>
<comment type="pathway">
    <text evidence="4">Amino-acid biosynthesis; L-methionine biosynthesis via de novo pathway; O-acetyl-L-homoserine from L-homoserine: step 1/1.</text>
</comment>
<gene>
    <name evidence="6" type="primary">metA</name>
    <name evidence="4" type="synonym">metAA</name>
    <name evidence="6" type="ORF">HMPREF0877_0718</name>
</gene>
<proteinExistence type="inferred from homology"/>
<keyword evidence="4" id="KW-0963">Cytoplasm</keyword>
<evidence type="ECO:0000256" key="4">
    <source>
        <dbReference type="HAMAP-Rule" id="MF_00295"/>
    </source>
</evidence>
<accession>C5R9S3</accession>
<feature type="active site" evidence="4">
    <location>
        <position position="225"/>
    </location>
</feature>
<dbReference type="PANTHER" id="PTHR20919:SF0">
    <property type="entry name" value="HOMOSERINE O-SUCCINYLTRANSFERASE"/>
    <property type="match status" value="1"/>
</dbReference>
<comment type="catalytic activity">
    <reaction evidence="4">
        <text>L-homoserine + acetyl-CoA = O-acetyl-L-homoserine + CoA</text>
        <dbReference type="Rhea" id="RHEA:13701"/>
        <dbReference type="ChEBI" id="CHEBI:57287"/>
        <dbReference type="ChEBI" id="CHEBI:57288"/>
        <dbReference type="ChEBI" id="CHEBI:57476"/>
        <dbReference type="ChEBI" id="CHEBI:57716"/>
        <dbReference type="EC" id="2.3.1.31"/>
    </reaction>
</comment>
<feature type="active site" description="Proton acceptor" evidence="4">
    <location>
        <position position="223"/>
    </location>
</feature>
<evidence type="ECO:0000256" key="5">
    <source>
        <dbReference type="PIRSR" id="PIRSR000450-1"/>
    </source>
</evidence>
<keyword evidence="4" id="KW-0486">Methionine biosynthesis</keyword>
<evidence type="ECO:0000313" key="7">
    <source>
        <dbReference type="Proteomes" id="UP000004528"/>
    </source>
</evidence>
<name>C5R9S3_WEIPA</name>
<dbReference type="SUPFAM" id="SSF52317">
    <property type="entry name" value="Class I glutamine amidotransferase-like"/>
    <property type="match status" value="1"/>
</dbReference>
<keyword evidence="1 4" id="KW-0028">Amino-acid biosynthesis</keyword>
<feature type="active site" description="Acyl-thioester intermediate" evidence="4 5">
    <location>
        <position position="128"/>
    </location>
</feature>
<dbReference type="GO" id="GO:0005737">
    <property type="term" value="C:cytoplasm"/>
    <property type="evidence" value="ECO:0007669"/>
    <property type="project" value="UniProtKB-SubCell"/>
</dbReference>
<comment type="caution">
    <text evidence="6">The sequence shown here is derived from an EMBL/GenBank/DDBJ whole genome shotgun (WGS) entry which is preliminary data.</text>
</comment>
<dbReference type="Gene3D" id="3.40.50.880">
    <property type="match status" value="1"/>
</dbReference>
<keyword evidence="7" id="KW-1185">Reference proteome</keyword>
<dbReference type="PANTHER" id="PTHR20919">
    <property type="entry name" value="HOMOSERINE O-SUCCINYLTRANSFERASE"/>
    <property type="match status" value="1"/>
</dbReference>
<comment type="caution">
    <text evidence="4">Lacks conserved residue(s) required for the propagation of feature annotation.</text>
</comment>
<dbReference type="InterPro" id="IPR033752">
    <property type="entry name" value="MetA_family"/>
</dbReference>
<comment type="subcellular location">
    <subcellularLocation>
        <location evidence="4">Cytoplasm</location>
    </subcellularLocation>
</comment>
<keyword evidence="3 4" id="KW-0012">Acyltransferase</keyword>
<dbReference type="PIRSF" id="PIRSF000450">
    <property type="entry name" value="H_ser_succinyltr"/>
    <property type="match status" value="1"/>
</dbReference>
<dbReference type="OrthoDB" id="9772423at2"/>
<keyword evidence="2 4" id="KW-0808">Transferase</keyword>
<dbReference type="UniPathway" id="UPA00051">
    <property type="reaction ID" value="UER00074"/>
</dbReference>
<dbReference type="Pfam" id="PF04204">
    <property type="entry name" value="HTS"/>
    <property type="match status" value="1"/>
</dbReference>